<name>A0A1M7ZQS3_9HYPH</name>
<dbReference type="Gene3D" id="3.30.1330.60">
    <property type="entry name" value="OmpA-like domain"/>
    <property type="match status" value="1"/>
</dbReference>
<dbReference type="STRING" id="1123029.SAMN02745172_03845"/>
<feature type="transmembrane region" description="Helical" evidence="3">
    <location>
        <begin position="290"/>
        <end position="312"/>
    </location>
</feature>
<feature type="region of interest" description="Disordered" evidence="2">
    <location>
        <begin position="1"/>
        <end position="81"/>
    </location>
</feature>
<proteinExistence type="predicted"/>
<dbReference type="AlphaFoldDB" id="A0A1M7ZQS3"/>
<dbReference type="Gene3D" id="1.25.40.590">
    <property type="entry name" value="Type IV / VI secretion system, DotU"/>
    <property type="match status" value="1"/>
</dbReference>
<reference evidence="5 6" key="1">
    <citation type="submission" date="2016-12" db="EMBL/GenBank/DDBJ databases">
        <authorList>
            <person name="Song W.-J."/>
            <person name="Kurnit D.M."/>
        </authorList>
    </citation>
    <scope>NUCLEOTIDE SEQUENCE [LARGE SCALE GENOMIC DNA]</scope>
    <source>
        <strain evidence="5 6">DSM 19599</strain>
    </source>
</reference>
<keyword evidence="3" id="KW-0812">Transmembrane</keyword>
<evidence type="ECO:0000313" key="5">
    <source>
        <dbReference type="EMBL" id="SHO67172.1"/>
    </source>
</evidence>
<evidence type="ECO:0000256" key="1">
    <source>
        <dbReference type="PROSITE-ProRule" id="PRU00473"/>
    </source>
</evidence>
<sequence length="509" mass="54835">MTRDTLDSDNGDATIFAPAGGGRRAPERQSPRQPLPGQGGDVPFPQASQSAGTRPPPDLGPVSRSYPSTWDSDEPAAEGLSAASRAVEITVDHSDALSTVADVYNDNPGLALAAPIFEQLLRVRGSSDVVDVPSLHRKLMRGLSTFETQAAARGLAPRHVRLVLYALAATVDDIVLRTKWGQESRWSTRTMISLFFQESWGGERFFTLLSQMMASPQSFMKEIEVFYYCIEFGFVGKYRLDAGGNAELTQISDDVYKFLRGIRGFPQPELSPSWRGVTANRGRLRDLMPFWLAAAGFALILLVVFVVLSAILRRDAEIAAVKVSELLADPVQTPAPPPPPPPVRAALPVVPAEGMLAPPPTTPPAIDPYRAIAKMLMPQQQQGLISVLSRSGTVVIITRKELFTSASTTLRTPYPAVIKAIAEALQPFPGPIAVTGFTDSLPINTPTFPNNEALSLARAKRVAQLLSEGLSDPARVSAFGRGAADPIATNATPDGRSANRRVEIVLTPR</sequence>
<keyword evidence="6" id="KW-1185">Reference proteome</keyword>
<dbReference type="InterPro" id="IPR036737">
    <property type="entry name" value="OmpA-like_sf"/>
</dbReference>
<gene>
    <name evidence="5" type="ORF">SAMN02745172_03845</name>
</gene>
<dbReference type="InterPro" id="IPR038522">
    <property type="entry name" value="T4/T6SS_DotU_sf"/>
</dbReference>
<evidence type="ECO:0000256" key="3">
    <source>
        <dbReference type="SAM" id="Phobius"/>
    </source>
</evidence>
<dbReference type="PANTHER" id="PTHR38033:SF1">
    <property type="entry name" value="DOTU FAMILY TYPE IV_VI SECRETION SYSTEM PROTEIN"/>
    <property type="match status" value="1"/>
</dbReference>
<dbReference type="GO" id="GO:0016020">
    <property type="term" value="C:membrane"/>
    <property type="evidence" value="ECO:0007669"/>
    <property type="project" value="UniProtKB-UniRule"/>
</dbReference>
<dbReference type="Proteomes" id="UP000186406">
    <property type="component" value="Unassembled WGS sequence"/>
</dbReference>
<dbReference type="InterPro" id="IPR017732">
    <property type="entry name" value="T4/T6SS_DotU"/>
</dbReference>
<evidence type="ECO:0000259" key="4">
    <source>
        <dbReference type="PROSITE" id="PS51123"/>
    </source>
</evidence>
<evidence type="ECO:0000313" key="6">
    <source>
        <dbReference type="Proteomes" id="UP000186406"/>
    </source>
</evidence>
<dbReference type="OrthoDB" id="345640at2"/>
<dbReference type="Pfam" id="PF00691">
    <property type="entry name" value="OmpA"/>
    <property type="match status" value="1"/>
</dbReference>
<keyword evidence="1 3" id="KW-0472">Membrane</keyword>
<keyword evidence="3" id="KW-1133">Transmembrane helix</keyword>
<dbReference type="Pfam" id="PF09850">
    <property type="entry name" value="DotU"/>
    <property type="match status" value="1"/>
</dbReference>
<protein>
    <submittedName>
        <fullName evidence="5">Type VI secretion system protein ImpK</fullName>
    </submittedName>
</protein>
<dbReference type="PROSITE" id="PS51123">
    <property type="entry name" value="OMPA_2"/>
    <property type="match status" value="1"/>
</dbReference>
<dbReference type="PANTHER" id="PTHR38033">
    <property type="entry name" value="MEMBRANE PROTEIN-RELATED"/>
    <property type="match status" value="1"/>
</dbReference>
<evidence type="ECO:0000256" key="2">
    <source>
        <dbReference type="SAM" id="MobiDB-lite"/>
    </source>
</evidence>
<organism evidence="5 6">
    <name type="scientific">Pseudoxanthobacter soli DSM 19599</name>
    <dbReference type="NCBI Taxonomy" id="1123029"/>
    <lineage>
        <taxon>Bacteria</taxon>
        <taxon>Pseudomonadati</taxon>
        <taxon>Pseudomonadota</taxon>
        <taxon>Alphaproteobacteria</taxon>
        <taxon>Hyphomicrobiales</taxon>
        <taxon>Segnochrobactraceae</taxon>
        <taxon>Pseudoxanthobacter</taxon>
    </lineage>
</organism>
<accession>A0A1M7ZQS3</accession>
<feature type="domain" description="OmpA-like" evidence="4">
    <location>
        <begin position="390"/>
        <end position="509"/>
    </location>
</feature>
<dbReference type="EMBL" id="FRXO01000011">
    <property type="protein sequence ID" value="SHO67172.1"/>
    <property type="molecule type" value="Genomic_DNA"/>
</dbReference>
<dbReference type="NCBIfam" id="NF038228">
    <property type="entry name" value="IcmH_DotU_IVB"/>
    <property type="match status" value="1"/>
</dbReference>
<dbReference type="CDD" id="cd07185">
    <property type="entry name" value="OmpA_C-like"/>
    <property type="match status" value="1"/>
</dbReference>
<dbReference type="InterPro" id="IPR006665">
    <property type="entry name" value="OmpA-like"/>
</dbReference>
<dbReference type="SUPFAM" id="SSF103088">
    <property type="entry name" value="OmpA-like"/>
    <property type="match status" value="1"/>
</dbReference>
<dbReference type="RefSeq" id="WP_073631734.1">
    <property type="nucleotide sequence ID" value="NZ_FRXO01000011.1"/>
</dbReference>
<dbReference type="NCBIfam" id="TIGR03349">
    <property type="entry name" value="IV_VI_DotU"/>
    <property type="match status" value="1"/>
</dbReference>